<keyword evidence="15" id="KW-1185">Reference proteome</keyword>
<dbReference type="PANTHER" id="PTHR12939">
    <property type="entry name" value="SARCOGLYCAN"/>
    <property type="match status" value="1"/>
</dbReference>
<evidence type="ECO:0000256" key="4">
    <source>
        <dbReference type="ARBA" id="ARBA00022475"/>
    </source>
</evidence>
<keyword evidence="7" id="KW-0735">Signal-anchor</keyword>
<comment type="caution">
    <text evidence="13">The sequence shown here is derived from an EMBL/GenBank/DDBJ whole genome shotgun (WGS) entry which is preliminary data.</text>
</comment>
<reference evidence="14" key="3">
    <citation type="submission" date="2022-01" db="EMBL/GenBank/DDBJ databases">
        <authorList>
            <person name="Rubenstein D.R."/>
        </authorList>
    </citation>
    <scope>NUCLEOTIDE SEQUENCE</scope>
    <source>
        <strain evidence="14">SS15</strain>
        <tissue evidence="14">Liver</tissue>
    </source>
</reference>
<evidence type="ECO:0000256" key="12">
    <source>
        <dbReference type="ARBA" id="ARBA00023212"/>
    </source>
</evidence>
<evidence type="ECO:0000313" key="15">
    <source>
        <dbReference type="Proteomes" id="UP000618051"/>
    </source>
</evidence>
<dbReference type="EMBL" id="JADDUC010000002">
    <property type="protein sequence ID" value="KAG0136294.1"/>
    <property type="molecule type" value="Genomic_DNA"/>
</dbReference>
<evidence type="ECO:0000256" key="9">
    <source>
        <dbReference type="ARBA" id="ARBA00023136"/>
    </source>
</evidence>
<keyword evidence="10" id="KW-1015">Disulfide bond</keyword>
<dbReference type="OrthoDB" id="5973998at2759"/>
<dbReference type="Proteomes" id="UP000618051">
    <property type="component" value="Unassembled WGS sequence"/>
</dbReference>
<evidence type="ECO:0000256" key="3">
    <source>
        <dbReference type="ARBA" id="ARBA00007574"/>
    </source>
</evidence>
<dbReference type="Pfam" id="PF04790">
    <property type="entry name" value="Sarcoglycan_1"/>
    <property type="match status" value="1"/>
</dbReference>
<comment type="similarity">
    <text evidence="3">Belongs to the sarcoglycan beta/delta/gamma/zeta family.</text>
</comment>
<keyword evidence="12" id="KW-0206">Cytoskeleton</keyword>
<evidence type="ECO:0000313" key="14">
    <source>
        <dbReference type="EMBL" id="KAI1238322.1"/>
    </source>
</evidence>
<dbReference type="EMBL" id="JADDUC020000006">
    <property type="protein sequence ID" value="KAI1238322.1"/>
    <property type="molecule type" value="Genomic_DNA"/>
</dbReference>
<proteinExistence type="inferred from homology"/>
<dbReference type="GO" id="GO:0016012">
    <property type="term" value="C:sarcoglycan complex"/>
    <property type="evidence" value="ECO:0007669"/>
    <property type="project" value="InterPro"/>
</dbReference>
<sequence>MRVLKGDFFAKLSLAHKSDPNGFHWKNIYIFSAKAELLTDIHSWLIGVSGAAEAPHDQAAAGQAHLSNSEQFDFSVKQFIDCVTQESEHNFRELRQARAKRSLTRQIWMMARRNDMAELETEMRSKFSNPETGSSVYTVAGKKPYSVLEHFKDEEKHRIDDENFQKSSSAVTEENFKVLLRVEGVLPESAQEMFLLRFVEEYVKFQMGFARTVVTTVITIPQHAGGVQRELEMGTYVFNFIGTIDKSKAKEYNYKIKTEDYLCNIHHLIGINSEHIFCRMTREQYILATQQNSLPRTEHPQFYPAQVCNRKDEQEGYFVKESGIVRVLCLSNGFSTIDYSRDVLGSSRLQMFNKVNPHQNPAVSDCQLPATAGELTIFSKRNQVFPKKAHFAKYKCQPRELLKDVLDCEYLSTSMAHEVIDGMGNLRVTKKGIRLEGISEFLLPLYVKEIHSRKDSPLVLQSDRNVTVNARNHMGQLTGQLTVGADAVEAQCKRFEVRASDGGKVLFSADEDEIVIGADRLKVTGTEGAVFGHSVETPHIRAEPSQDLKLESPTRSLVMEAPRGVQVNAAAGDLKATCRKELHLQSTEGEIFLDADTIRLGNLPVGSFSSSSFSSSSSPSSSAPRQTIYELCACPNGKLYLSPAGAGSTCQSSSNICLWS</sequence>
<reference evidence="13" key="1">
    <citation type="submission" date="2020-10" db="EMBL/GenBank/DDBJ databases">
        <title>Feather gene expression reveals the developmental basis of iridescence in African starlings.</title>
        <authorList>
            <person name="Rubenstein D.R."/>
        </authorList>
    </citation>
    <scope>NUCLEOTIDE SEQUENCE</scope>
    <source>
        <strain evidence="13">SS15</strain>
        <tissue evidence="13">Liver</tissue>
    </source>
</reference>
<name>A0A835U2J6_9PASS</name>
<evidence type="ECO:0000256" key="11">
    <source>
        <dbReference type="ARBA" id="ARBA00023180"/>
    </source>
</evidence>
<evidence type="ECO:0000256" key="6">
    <source>
        <dbReference type="ARBA" id="ARBA00022692"/>
    </source>
</evidence>
<comment type="subcellular location">
    <subcellularLocation>
        <location evidence="2">Cell membrane</location>
        <location evidence="2">Sarcolemma</location>
        <topology evidence="2">Single-pass type II membrane protein</topology>
    </subcellularLocation>
    <subcellularLocation>
        <location evidence="1">Cytoplasm</location>
        <location evidence="1">Cytoskeleton</location>
    </subcellularLocation>
</comment>
<keyword evidence="5" id="KW-0963">Cytoplasm</keyword>
<dbReference type="InterPro" id="IPR006875">
    <property type="entry name" value="Sarcoglycan"/>
</dbReference>
<dbReference type="PANTHER" id="PTHR12939:SF5">
    <property type="entry name" value="ZETA-SARCOGLYCAN"/>
    <property type="match status" value="1"/>
</dbReference>
<organism evidence="13">
    <name type="scientific">Lamprotornis superbus</name>
    <dbReference type="NCBI Taxonomy" id="245042"/>
    <lineage>
        <taxon>Eukaryota</taxon>
        <taxon>Metazoa</taxon>
        <taxon>Chordata</taxon>
        <taxon>Craniata</taxon>
        <taxon>Vertebrata</taxon>
        <taxon>Euteleostomi</taxon>
        <taxon>Archelosauria</taxon>
        <taxon>Archosauria</taxon>
        <taxon>Dinosauria</taxon>
        <taxon>Saurischia</taxon>
        <taxon>Theropoda</taxon>
        <taxon>Coelurosauria</taxon>
        <taxon>Aves</taxon>
        <taxon>Neognathae</taxon>
        <taxon>Neoaves</taxon>
        <taxon>Telluraves</taxon>
        <taxon>Australaves</taxon>
        <taxon>Passeriformes</taxon>
        <taxon>Sturnidae</taxon>
        <taxon>Lamprotornis</taxon>
    </lineage>
</organism>
<dbReference type="AlphaFoldDB" id="A0A835U2J6"/>
<keyword evidence="6" id="KW-0812">Transmembrane</keyword>
<keyword evidence="11" id="KW-0325">Glycoprotein</keyword>
<dbReference type="GO" id="GO:0005856">
    <property type="term" value="C:cytoskeleton"/>
    <property type="evidence" value="ECO:0007669"/>
    <property type="project" value="UniProtKB-SubCell"/>
</dbReference>
<dbReference type="GO" id="GO:0048738">
    <property type="term" value="P:cardiac muscle tissue development"/>
    <property type="evidence" value="ECO:0007669"/>
    <property type="project" value="TreeGrafter"/>
</dbReference>
<evidence type="ECO:0000256" key="8">
    <source>
        <dbReference type="ARBA" id="ARBA00022989"/>
    </source>
</evidence>
<keyword evidence="8" id="KW-1133">Transmembrane helix</keyword>
<protein>
    <submittedName>
        <fullName evidence="13">Zeta-sarcoglycan</fullName>
    </submittedName>
</protein>
<keyword evidence="9" id="KW-0472">Membrane</keyword>
<evidence type="ECO:0000313" key="13">
    <source>
        <dbReference type="EMBL" id="KAG0136294.1"/>
    </source>
</evidence>
<dbReference type="InterPro" id="IPR039972">
    <property type="entry name" value="Sarcoglycan_gamma/delta/zeta"/>
</dbReference>
<reference evidence="14 15" key="2">
    <citation type="journal article" date="2021" name="J. Hered.">
        <title>Feather Gene Expression Elucidates the Developmental Basis of Plumage Iridescence in African Starlings.</title>
        <authorList>
            <person name="Rubenstein D.R."/>
            <person name="Corvelo A."/>
            <person name="MacManes M.D."/>
            <person name="Maia R."/>
            <person name="Narzisi G."/>
            <person name="Rousaki A."/>
            <person name="Vandenabeele P."/>
            <person name="Shawkey M.D."/>
            <person name="Solomon J."/>
        </authorList>
    </citation>
    <scope>NUCLEOTIDE SEQUENCE [LARGE SCALE GENOMIC DNA]</scope>
    <source>
        <strain evidence="14">SS15</strain>
    </source>
</reference>
<dbReference type="GO" id="GO:0042383">
    <property type="term" value="C:sarcolemma"/>
    <property type="evidence" value="ECO:0007669"/>
    <property type="project" value="UniProtKB-SubCell"/>
</dbReference>
<evidence type="ECO:0000256" key="5">
    <source>
        <dbReference type="ARBA" id="ARBA00022490"/>
    </source>
</evidence>
<evidence type="ECO:0000256" key="2">
    <source>
        <dbReference type="ARBA" id="ARBA00004274"/>
    </source>
</evidence>
<keyword evidence="4" id="KW-1003">Cell membrane</keyword>
<evidence type="ECO:0000256" key="7">
    <source>
        <dbReference type="ARBA" id="ARBA00022968"/>
    </source>
</evidence>
<dbReference type="GO" id="GO:0060047">
    <property type="term" value="P:heart contraction"/>
    <property type="evidence" value="ECO:0007669"/>
    <property type="project" value="TreeGrafter"/>
</dbReference>
<gene>
    <name evidence="13" type="ORF">IHE44_000317</name>
    <name evidence="14" type="ORF">IHE44_0013044</name>
</gene>
<evidence type="ECO:0000256" key="10">
    <source>
        <dbReference type="ARBA" id="ARBA00023157"/>
    </source>
</evidence>
<evidence type="ECO:0000256" key="1">
    <source>
        <dbReference type="ARBA" id="ARBA00004245"/>
    </source>
</evidence>
<accession>A0A835U2J6</accession>